<feature type="transmembrane region" description="Helical" evidence="1">
    <location>
        <begin position="204"/>
        <end position="227"/>
    </location>
</feature>
<feature type="transmembrane region" description="Helical" evidence="1">
    <location>
        <begin position="34"/>
        <end position="58"/>
    </location>
</feature>
<feature type="domain" description="Sensor histidine kinase NatK-like C-terminal" evidence="2">
    <location>
        <begin position="356"/>
        <end position="460"/>
    </location>
</feature>
<feature type="transmembrane region" description="Helical" evidence="1">
    <location>
        <begin position="103"/>
        <end position="123"/>
    </location>
</feature>
<keyword evidence="1" id="KW-0472">Membrane</keyword>
<evidence type="ECO:0000259" key="2">
    <source>
        <dbReference type="Pfam" id="PF14501"/>
    </source>
</evidence>
<protein>
    <submittedName>
        <fullName evidence="3">GHKL domain-containing protein</fullName>
    </submittedName>
</protein>
<keyword evidence="4" id="KW-1185">Reference proteome</keyword>
<evidence type="ECO:0000313" key="3">
    <source>
        <dbReference type="EMBL" id="NMM94412.1"/>
    </source>
</evidence>
<keyword evidence="1" id="KW-0812">Transmembrane</keyword>
<dbReference type="CDD" id="cd16935">
    <property type="entry name" value="HATPase_AgrC-ComD-like"/>
    <property type="match status" value="1"/>
</dbReference>
<comment type="caution">
    <text evidence="3">The sequence shown here is derived from an EMBL/GenBank/DDBJ whole genome shotgun (WGS) entry which is preliminary data.</text>
</comment>
<feature type="transmembrane region" description="Helical" evidence="1">
    <location>
        <begin position="175"/>
        <end position="192"/>
    </location>
</feature>
<dbReference type="InterPro" id="IPR032834">
    <property type="entry name" value="NatK-like_C"/>
</dbReference>
<dbReference type="AlphaFoldDB" id="A0A7Y0HTT4"/>
<sequence length="463" mass="51544">MLQLTYFLPFLLEFVAGVLLFTRRLDWHRTEHVAIGALVTLAVGVATGAVRMACPFLWTMPSTGGQATSVLRLLASTLLFACYAALLAVLLHWICSVSWMESLVIVAVGYCAQHIAFACVSALRSVAGLRLYIYDMRLVPLHVVVFAVIYWLIWLLVAHDFTVDGEKIRDAKARVLMSLGVLALVIVFNLVVEELVDGGWLEFGGQVICYLYDLVCSILAFALLIAVSNNDRLANDLAVIQQINRLKEQQYEMSRENIELLNTKFHDVRKNLASLRKTAQELQRAQAAMPGDSPAADIPTDALEEMERSIRVYDSIFRTGNDALDTLLTEKSLYCTQHDITLTAMADGEQLGFMDRSDVYALFGNILDNAIEAVALLPNAADRQITFDIRANGRMLRVSEENYYAGDAPRMENGLPQTSKADRRFHGFGMRSIARQVAKYQGQLNIDTADQVFSLNILIPIPA</sequence>
<evidence type="ECO:0000256" key="1">
    <source>
        <dbReference type="SAM" id="Phobius"/>
    </source>
</evidence>
<dbReference type="SUPFAM" id="SSF55874">
    <property type="entry name" value="ATPase domain of HSP90 chaperone/DNA topoisomerase II/histidine kinase"/>
    <property type="match status" value="1"/>
</dbReference>
<feature type="transmembrane region" description="Helical" evidence="1">
    <location>
        <begin position="70"/>
        <end position="91"/>
    </location>
</feature>
<name>A0A7Y0HTT4_9BIFI</name>
<organism evidence="3 4">
    <name type="scientific">Bifidobacterium oedipodis</name>
    <dbReference type="NCBI Taxonomy" id="2675322"/>
    <lineage>
        <taxon>Bacteria</taxon>
        <taxon>Bacillati</taxon>
        <taxon>Actinomycetota</taxon>
        <taxon>Actinomycetes</taxon>
        <taxon>Bifidobacteriales</taxon>
        <taxon>Bifidobacteriaceae</taxon>
        <taxon>Bifidobacterium</taxon>
    </lineage>
</organism>
<dbReference type="Proteomes" id="UP000532194">
    <property type="component" value="Unassembled WGS sequence"/>
</dbReference>
<dbReference type="InterPro" id="IPR036890">
    <property type="entry name" value="HATPase_C_sf"/>
</dbReference>
<accession>A0A7Y0HTT4</accession>
<proteinExistence type="predicted"/>
<dbReference type="EMBL" id="JAAIII010000004">
    <property type="protein sequence ID" value="NMM94412.1"/>
    <property type="molecule type" value="Genomic_DNA"/>
</dbReference>
<gene>
    <name evidence="3" type="ORF">G1C95_1599</name>
</gene>
<evidence type="ECO:0000313" key="4">
    <source>
        <dbReference type="Proteomes" id="UP000532194"/>
    </source>
</evidence>
<keyword evidence="1" id="KW-1133">Transmembrane helix</keyword>
<dbReference type="Pfam" id="PF14501">
    <property type="entry name" value="HATPase_c_5"/>
    <property type="match status" value="1"/>
</dbReference>
<dbReference type="RefSeq" id="WP_169172423.1">
    <property type="nucleotide sequence ID" value="NZ_JAAIII010000004.1"/>
</dbReference>
<dbReference type="Gene3D" id="3.30.565.10">
    <property type="entry name" value="Histidine kinase-like ATPase, C-terminal domain"/>
    <property type="match status" value="1"/>
</dbReference>
<feature type="transmembrane region" description="Helical" evidence="1">
    <location>
        <begin position="6"/>
        <end position="22"/>
    </location>
</feature>
<reference evidence="3 4" key="1">
    <citation type="submission" date="2020-02" db="EMBL/GenBank/DDBJ databases">
        <title>Characterization of phylogenetic diversity of novel bifidobacterial species isolated in Czech ZOOs.</title>
        <authorList>
            <person name="Lugli G.A."/>
            <person name="Vera N.B."/>
            <person name="Ventura M."/>
        </authorList>
    </citation>
    <scope>NUCLEOTIDE SEQUENCE [LARGE SCALE GENOMIC DNA]</scope>
    <source>
        <strain evidence="3 4">DSM 109957</strain>
    </source>
</reference>
<feature type="transmembrane region" description="Helical" evidence="1">
    <location>
        <begin position="143"/>
        <end position="163"/>
    </location>
</feature>